<dbReference type="OrthoDB" id="792648at2"/>
<keyword evidence="2" id="KW-1185">Reference proteome</keyword>
<dbReference type="PANTHER" id="PTHR47197">
    <property type="entry name" value="PROTEIN NIRF"/>
    <property type="match status" value="1"/>
</dbReference>
<evidence type="ECO:0000313" key="2">
    <source>
        <dbReference type="Proteomes" id="UP000094313"/>
    </source>
</evidence>
<dbReference type="EMBL" id="CP017141">
    <property type="protein sequence ID" value="AOM80366.1"/>
    <property type="molecule type" value="Genomic_DNA"/>
</dbReference>
<dbReference type="InterPro" id="IPR051200">
    <property type="entry name" value="Host-pathogen_enzymatic-act"/>
</dbReference>
<dbReference type="InterPro" id="IPR031815">
    <property type="entry name" value="DUF5074"/>
</dbReference>
<dbReference type="KEGG" id="psty:BFS30_26280"/>
<dbReference type="SUPFAM" id="SSF51004">
    <property type="entry name" value="C-terminal (heme d1) domain of cytochrome cd1-nitrite reductase"/>
    <property type="match status" value="1"/>
</dbReference>
<dbReference type="PANTHER" id="PTHR47197:SF3">
    <property type="entry name" value="DIHYDRO-HEME D1 DEHYDROGENASE"/>
    <property type="match status" value="1"/>
</dbReference>
<dbReference type="RefSeq" id="WP_069382027.1">
    <property type="nucleotide sequence ID" value="NZ_CP017141.1"/>
</dbReference>
<evidence type="ECO:0000313" key="1">
    <source>
        <dbReference type="EMBL" id="AOM80366.1"/>
    </source>
</evidence>
<evidence type="ECO:0008006" key="3">
    <source>
        <dbReference type="Google" id="ProtNLM"/>
    </source>
</evidence>
<sequence length="371" mass="39941">MELKSTLKSIAVAAVFMAAVSSCKKDKMPVIEPGPVSTIGVYVLNEGAYNTVTNSTSSSISYYDIATKTTEKDYFKKQNGKDLGSNANDLQQYGSKIYCLITGTTVAAKDSYIEVLNISTGKSIKRIAFSDANGGFMPRFIVFNKNKAYVSGYDGNITKIDTASLAIETRVKVGGALEELAIVNNKLYVTNSVHPFFPSDIKSSVSVVDLNTFAKIKEIPMGLNPARISATENGDLFVMTRGQYQPSIPATIDKLSSVTDTRVSSDDKSGPSFLKITKNKGFAIGYNPGPYLKSLDVSTGALKGNLITDATVVTSAYAVTLNPLDNTFFVADAKDYTGDGMLFGFSEDGKHKFSFSTGTNPQAAVFRYGYK</sequence>
<protein>
    <recommendedName>
        <fullName evidence="3">40-residue YVTN family beta-propeller repeat-containing protein</fullName>
    </recommendedName>
</protein>
<gene>
    <name evidence="1" type="ORF">BFS30_26280</name>
</gene>
<proteinExistence type="predicted"/>
<dbReference type="AlphaFoldDB" id="A0A1D7QNY3"/>
<dbReference type="Gene3D" id="2.130.10.10">
    <property type="entry name" value="YVTN repeat-like/Quinoprotein amine dehydrogenase"/>
    <property type="match status" value="1"/>
</dbReference>
<organism evidence="1 2">
    <name type="scientific">Pedobacter steynii</name>
    <dbReference type="NCBI Taxonomy" id="430522"/>
    <lineage>
        <taxon>Bacteria</taxon>
        <taxon>Pseudomonadati</taxon>
        <taxon>Bacteroidota</taxon>
        <taxon>Sphingobacteriia</taxon>
        <taxon>Sphingobacteriales</taxon>
        <taxon>Sphingobacteriaceae</taxon>
        <taxon>Pedobacter</taxon>
    </lineage>
</organism>
<accession>A0A1D7QNY3</accession>
<name>A0A1D7QNY3_9SPHI</name>
<dbReference type="PROSITE" id="PS51257">
    <property type="entry name" value="PROKAR_LIPOPROTEIN"/>
    <property type="match status" value="1"/>
</dbReference>
<reference evidence="1 2" key="1">
    <citation type="submission" date="2016-08" db="EMBL/GenBank/DDBJ databases">
        <authorList>
            <person name="Seilhamer J.J."/>
        </authorList>
    </citation>
    <scope>NUCLEOTIDE SEQUENCE [LARGE SCALE GENOMIC DNA]</scope>
    <source>
        <strain evidence="1 2">DX4</strain>
    </source>
</reference>
<dbReference type="InterPro" id="IPR015943">
    <property type="entry name" value="WD40/YVTN_repeat-like_dom_sf"/>
</dbReference>
<dbReference type="InterPro" id="IPR011048">
    <property type="entry name" value="Haem_d1_sf"/>
</dbReference>
<dbReference type="Pfam" id="PF16819">
    <property type="entry name" value="DUF5074"/>
    <property type="match status" value="1"/>
</dbReference>
<dbReference type="Proteomes" id="UP000094313">
    <property type="component" value="Chromosome"/>
</dbReference>